<evidence type="ECO:0000313" key="16">
    <source>
        <dbReference type="Proteomes" id="UP000593568"/>
    </source>
</evidence>
<dbReference type="GO" id="GO:0000785">
    <property type="term" value="C:chromatin"/>
    <property type="evidence" value="ECO:0007669"/>
    <property type="project" value="TreeGrafter"/>
</dbReference>
<organism evidence="15 16">
    <name type="scientific">Gossypium trilobum</name>
    <dbReference type="NCBI Taxonomy" id="34281"/>
    <lineage>
        <taxon>Eukaryota</taxon>
        <taxon>Viridiplantae</taxon>
        <taxon>Streptophyta</taxon>
        <taxon>Embryophyta</taxon>
        <taxon>Tracheophyta</taxon>
        <taxon>Spermatophyta</taxon>
        <taxon>Magnoliopsida</taxon>
        <taxon>eudicotyledons</taxon>
        <taxon>Gunneridae</taxon>
        <taxon>Pentapetalae</taxon>
        <taxon>rosids</taxon>
        <taxon>malvids</taxon>
        <taxon>Malvales</taxon>
        <taxon>Malvaceae</taxon>
        <taxon>Malvoideae</taxon>
        <taxon>Gossypium</taxon>
    </lineage>
</organism>
<dbReference type="SMART" id="SM00558">
    <property type="entry name" value="JmjC"/>
    <property type="match status" value="1"/>
</dbReference>
<evidence type="ECO:0000256" key="3">
    <source>
        <dbReference type="ARBA" id="ARBA00006801"/>
    </source>
</evidence>
<comment type="cofactor">
    <cofactor evidence="1">
        <name>Fe(2+)</name>
        <dbReference type="ChEBI" id="CHEBI:29033"/>
    </cofactor>
</comment>
<evidence type="ECO:0000256" key="9">
    <source>
        <dbReference type="ARBA" id="ARBA00023242"/>
    </source>
</evidence>
<accession>A0A7J9E2S1</accession>
<dbReference type="GO" id="GO:0000118">
    <property type="term" value="C:histone deacetylase complex"/>
    <property type="evidence" value="ECO:0007669"/>
    <property type="project" value="TreeGrafter"/>
</dbReference>
<dbReference type="FunFam" id="2.60.120.650:FF:000026">
    <property type="entry name" value="Transcription factor jumonji domain-containing protein"/>
    <property type="match status" value="1"/>
</dbReference>
<dbReference type="Proteomes" id="UP000593568">
    <property type="component" value="Unassembled WGS sequence"/>
</dbReference>
<evidence type="ECO:0000256" key="1">
    <source>
        <dbReference type="ARBA" id="ARBA00001954"/>
    </source>
</evidence>
<keyword evidence="9" id="KW-0539">Nucleus</keyword>
<comment type="similarity">
    <text evidence="3">Belongs to the JARID1 histone demethylase family.</text>
</comment>
<dbReference type="PROSITE" id="PS50089">
    <property type="entry name" value="ZF_RING_2"/>
    <property type="match status" value="1"/>
</dbReference>
<dbReference type="InterPro" id="IPR001841">
    <property type="entry name" value="Znf_RING"/>
</dbReference>
<name>A0A7J9E2S1_9ROSI</name>
<comment type="caution">
    <text evidence="15">The sequence shown here is derived from an EMBL/GenBank/DDBJ whole genome shotgun (WGS) entry which is preliminary data.</text>
</comment>
<keyword evidence="4" id="KW-0479">Metal-binding</keyword>
<evidence type="ECO:0000256" key="2">
    <source>
        <dbReference type="ARBA" id="ARBA00004123"/>
    </source>
</evidence>
<comment type="function">
    <text evidence="10">May function as histone H3 lysine demethylase and be involved in regulation of gene expression.</text>
</comment>
<dbReference type="PANTHER" id="PTHR12549">
    <property type="entry name" value="JMJC DOMAIN-CONTAINING HISTONE DEMETHYLATION PROTEIN"/>
    <property type="match status" value="1"/>
</dbReference>
<evidence type="ECO:0000259" key="13">
    <source>
        <dbReference type="PROSITE" id="PS50089"/>
    </source>
</evidence>
<keyword evidence="7" id="KW-0560">Oxidoreductase</keyword>
<dbReference type="AlphaFoldDB" id="A0A7J9E2S1"/>
<feature type="region of interest" description="Disordered" evidence="12">
    <location>
        <begin position="691"/>
        <end position="735"/>
    </location>
</feature>
<protein>
    <recommendedName>
        <fullName evidence="17">JmjC domain-containing protein</fullName>
    </recommendedName>
</protein>
<dbReference type="InterPro" id="IPR003347">
    <property type="entry name" value="JmjC_dom"/>
</dbReference>
<evidence type="ECO:0000313" key="15">
    <source>
        <dbReference type="EMBL" id="MBA0767287.1"/>
    </source>
</evidence>
<comment type="subcellular location">
    <subcellularLocation>
        <location evidence="2">Nucleus</location>
    </subcellularLocation>
</comment>
<feature type="domain" description="RING-type" evidence="13">
    <location>
        <begin position="190"/>
        <end position="235"/>
    </location>
</feature>
<dbReference type="Gene3D" id="2.60.120.650">
    <property type="entry name" value="Cupin"/>
    <property type="match status" value="1"/>
</dbReference>
<evidence type="ECO:0000256" key="8">
    <source>
        <dbReference type="ARBA" id="ARBA00023004"/>
    </source>
</evidence>
<dbReference type="PROSITE" id="PS51184">
    <property type="entry name" value="JMJC"/>
    <property type="match status" value="1"/>
</dbReference>
<dbReference type="Pfam" id="PF02373">
    <property type="entry name" value="JmjC"/>
    <property type="match status" value="1"/>
</dbReference>
<dbReference type="GO" id="GO:0003712">
    <property type="term" value="F:transcription coregulator activity"/>
    <property type="evidence" value="ECO:0007669"/>
    <property type="project" value="TreeGrafter"/>
</dbReference>
<evidence type="ECO:0000259" key="14">
    <source>
        <dbReference type="PROSITE" id="PS51184"/>
    </source>
</evidence>
<keyword evidence="5 11" id="KW-0863">Zinc-finger</keyword>
<dbReference type="InterPro" id="IPR045109">
    <property type="entry name" value="LSDs-like"/>
</dbReference>
<sequence length="1006" mass="115740">MESMIAKRERLNCNTGQSKQITLNSWPATKKRIPMTVHCGNKRAKSEKKGNAKQLLARKKNPSNRQKLNKDFEFLEDEKIPQAKRHCNGIAKTATLDEEELDEWEEEAIVFMNMKDRRKSRNFESVMVERRPKETTRKLSDHIVTSLSDSSSFSSSSSSGSPVSHLESDFSSTDRCKKNKVKGKRKYVKCHQCMTEERTIVPCMKCKEKVYCINCIRQWYPNIPKEEIAKQCPFCCRNCNCSICLHSSGLIKTSKRDITYQEKIKHLKYLIESMLPFLKQICKMQKQEIEIEAEIQELLPSAVDIPQTLCYSDERIYCNHCATSIFDLHRSCPNCAYELCLHCCKEIREGRLSSCDEVAYEYRNRGYDYVHAGDPLPGSYLNETAKDRTKQSIQWKANNDGSVTCPPREMNGCGDCRLELKCIFPVGWISDLAAKAGEMLRACRIRQGILKHKCAVTGRDTLHHRVSREGTNDNCLHSPTSYDIQKEDLSHFQMKWAKGEPVIVRNALANSTGLSWEPMVMWRALCETEDLHTSLKMSEVRAIDCLACCEVGINTYQFFKGYMEGRSYHNFWPEMLKLKDWPPSNNFEDLLPRHCDEFIRILPFQEYTDPRSGILNLAVKLPPGVLKPDLGPKTYIAYGISQELGRGDSVTKLHYDLSDAVNILTHTADVALGEEQLAAIEKLKMKHKAQDAKEKLERDREDKHQINEGRKGITDQNQYSDNNIDEVGARNSGHSKNTGGALWDIFRREDVPKLEAYLRKHSKEFRHIYCSPVEKVIHPIHDQSFYLTMEHKRKLKEEFGVEPWTFEQNLGEAVFIPAGCPHQVRNLKSCTKVAVDFVSPQSIKECLRLTEEFRQLPKNHRAREDKLEEDVQTILQIFSFVIFGHREMQLVEEDDVESMIALYCWLGGEKGSDNEYGTYHQGEDFSDFVFDEVLDDINDEGIDDDDNVDTPSLWNLTHDIVIGNDPLAYILSVDPNVVYASEFQEYLNIITSHRLVPDPKSEEFVI</sequence>
<dbReference type="GO" id="GO:0006357">
    <property type="term" value="P:regulation of transcription by RNA polymerase II"/>
    <property type="evidence" value="ECO:0007669"/>
    <property type="project" value="TreeGrafter"/>
</dbReference>
<dbReference type="GO" id="GO:0032454">
    <property type="term" value="F:histone H3K9 demethylase activity"/>
    <property type="evidence" value="ECO:0007669"/>
    <property type="project" value="InterPro"/>
</dbReference>
<reference evidence="15 16" key="1">
    <citation type="journal article" date="2019" name="Genome Biol. Evol.">
        <title>Insights into the evolution of the New World diploid cottons (Gossypium, subgenus Houzingenia) based on genome sequencing.</title>
        <authorList>
            <person name="Grover C.E."/>
            <person name="Arick M.A. 2nd"/>
            <person name="Thrash A."/>
            <person name="Conover J.L."/>
            <person name="Sanders W.S."/>
            <person name="Peterson D.G."/>
            <person name="Frelichowski J.E."/>
            <person name="Scheffler J.A."/>
            <person name="Scheffler B.E."/>
            <person name="Wendel J.F."/>
        </authorList>
    </citation>
    <scope>NUCLEOTIDE SEQUENCE [LARGE SCALE GENOMIC DNA]</scope>
    <source>
        <strain evidence="15">8</strain>
        <tissue evidence="15">Leaf</tissue>
    </source>
</reference>
<evidence type="ECO:0000256" key="10">
    <source>
        <dbReference type="ARBA" id="ARBA00060112"/>
    </source>
</evidence>
<feature type="domain" description="JmjC" evidence="14">
    <location>
        <begin position="610"/>
        <end position="854"/>
    </location>
</feature>
<evidence type="ECO:0000256" key="5">
    <source>
        <dbReference type="ARBA" id="ARBA00022771"/>
    </source>
</evidence>
<keyword evidence="6" id="KW-0862">Zinc</keyword>
<dbReference type="GO" id="GO:0008270">
    <property type="term" value="F:zinc ion binding"/>
    <property type="evidence" value="ECO:0007669"/>
    <property type="project" value="UniProtKB-KW"/>
</dbReference>
<dbReference type="GO" id="GO:0031490">
    <property type="term" value="F:chromatin DNA binding"/>
    <property type="evidence" value="ECO:0007669"/>
    <property type="project" value="TreeGrafter"/>
</dbReference>
<dbReference type="EMBL" id="JABEZW010000006">
    <property type="protein sequence ID" value="MBA0767287.1"/>
    <property type="molecule type" value="Genomic_DNA"/>
</dbReference>
<feature type="compositionally biased region" description="Basic and acidic residues" evidence="12">
    <location>
        <begin position="691"/>
        <end position="713"/>
    </location>
</feature>
<dbReference type="PANTHER" id="PTHR12549:SF37">
    <property type="entry name" value="LYSINE-SPECIFIC DEMETHYLASE JMJ26"/>
    <property type="match status" value="1"/>
</dbReference>
<evidence type="ECO:0000256" key="7">
    <source>
        <dbReference type="ARBA" id="ARBA00023002"/>
    </source>
</evidence>
<feature type="region of interest" description="Disordered" evidence="12">
    <location>
        <begin position="147"/>
        <end position="170"/>
    </location>
</feature>
<keyword evidence="8" id="KW-0408">Iron</keyword>
<evidence type="ECO:0000256" key="11">
    <source>
        <dbReference type="PROSITE-ProRule" id="PRU00175"/>
    </source>
</evidence>
<evidence type="ECO:0000256" key="6">
    <source>
        <dbReference type="ARBA" id="ARBA00022833"/>
    </source>
</evidence>
<evidence type="ECO:0000256" key="4">
    <source>
        <dbReference type="ARBA" id="ARBA00022723"/>
    </source>
</evidence>
<feature type="non-terminal residue" evidence="15">
    <location>
        <position position="1006"/>
    </location>
</feature>
<feature type="region of interest" description="Disordered" evidence="12">
    <location>
        <begin position="43"/>
        <end position="63"/>
    </location>
</feature>
<gene>
    <name evidence="15" type="ORF">Gotri_016191</name>
</gene>
<keyword evidence="16" id="KW-1185">Reference proteome</keyword>
<proteinExistence type="inferred from homology"/>
<evidence type="ECO:0000256" key="12">
    <source>
        <dbReference type="SAM" id="MobiDB-lite"/>
    </source>
</evidence>
<evidence type="ECO:0008006" key="17">
    <source>
        <dbReference type="Google" id="ProtNLM"/>
    </source>
</evidence>
<dbReference type="GO" id="GO:0016491">
    <property type="term" value="F:oxidoreductase activity"/>
    <property type="evidence" value="ECO:0007669"/>
    <property type="project" value="UniProtKB-KW"/>
</dbReference>
<feature type="compositionally biased region" description="Low complexity" evidence="12">
    <location>
        <begin position="147"/>
        <end position="164"/>
    </location>
</feature>
<dbReference type="SUPFAM" id="SSF51197">
    <property type="entry name" value="Clavaminate synthase-like"/>
    <property type="match status" value="1"/>
</dbReference>